<evidence type="ECO:0000259" key="2">
    <source>
        <dbReference type="Pfam" id="PF13193"/>
    </source>
</evidence>
<dbReference type="InterPro" id="IPR000873">
    <property type="entry name" value="AMP-dep_synth/lig_dom"/>
</dbReference>
<proteinExistence type="predicted"/>
<dbReference type="Gene3D" id="3.40.50.12780">
    <property type="entry name" value="N-terminal domain of ligase-like"/>
    <property type="match status" value="1"/>
</dbReference>
<accession>A0A0W1R6Q6</accession>
<dbReference type="EMBL" id="LOPU01000029">
    <property type="protein sequence ID" value="KTG08880.1"/>
    <property type="molecule type" value="Genomic_DNA"/>
</dbReference>
<dbReference type="Pfam" id="PF00501">
    <property type="entry name" value="AMP-binding"/>
    <property type="match status" value="1"/>
</dbReference>
<feature type="domain" description="AMP-binding enzyme C-terminal" evidence="2">
    <location>
        <begin position="458"/>
        <end position="533"/>
    </location>
</feature>
<comment type="caution">
    <text evidence="3">The sequence shown here is derived from an EMBL/GenBank/DDBJ whole genome shotgun (WGS) entry which is preliminary data.</text>
</comment>
<dbReference type="AlphaFoldDB" id="A0A0W1R6Q6"/>
<gene>
    <name evidence="3" type="ORF">AUR64_13790</name>
</gene>
<keyword evidence="4" id="KW-1185">Reference proteome</keyword>
<dbReference type="InterPro" id="IPR025110">
    <property type="entry name" value="AMP-bd_C"/>
</dbReference>
<protein>
    <submittedName>
        <fullName evidence="3">AMP-dependent synthetase</fullName>
    </submittedName>
</protein>
<dbReference type="Pfam" id="PF13193">
    <property type="entry name" value="AMP-binding_C"/>
    <property type="match status" value="1"/>
</dbReference>
<organism evidence="3 4">
    <name type="scientific">Haloprofundus marisrubri</name>
    <dbReference type="NCBI Taxonomy" id="1514971"/>
    <lineage>
        <taxon>Archaea</taxon>
        <taxon>Methanobacteriati</taxon>
        <taxon>Methanobacteriota</taxon>
        <taxon>Stenosarchaea group</taxon>
        <taxon>Halobacteria</taxon>
        <taxon>Halobacteriales</taxon>
        <taxon>Haloferacaceae</taxon>
        <taxon>Haloprofundus</taxon>
    </lineage>
</organism>
<reference evidence="3 4" key="1">
    <citation type="submission" date="2015-12" db="EMBL/GenBank/DDBJ databases">
        <title>Haloprofundus marisrubri gen. nov., sp. nov., an extremely halophilic archaeon isolated from the Discovery deep brine-seawater interface in the Red Sea.</title>
        <authorList>
            <person name="Zhang G."/>
            <person name="Stingl U."/>
            <person name="Rashid M."/>
        </authorList>
    </citation>
    <scope>NUCLEOTIDE SEQUENCE [LARGE SCALE GENOMIC DNA]</scope>
    <source>
        <strain evidence="3 4">SB9</strain>
    </source>
</reference>
<evidence type="ECO:0000313" key="4">
    <source>
        <dbReference type="Proteomes" id="UP000054387"/>
    </source>
</evidence>
<dbReference type="InterPro" id="IPR045851">
    <property type="entry name" value="AMP-bd_C_sf"/>
</dbReference>
<dbReference type="STRING" id="1514971.AUR64_13790"/>
<dbReference type="PANTHER" id="PTHR24096">
    <property type="entry name" value="LONG-CHAIN-FATTY-ACID--COA LIGASE"/>
    <property type="match status" value="1"/>
</dbReference>
<dbReference type="Gene3D" id="3.30.300.30">
    <property type="match status" value="1"/>
</dbReference>
<dbReference type="OrthoDB" id="193284at2157"/>
<evidence type="ECO:0000259" key="1">
    <source>
        <dbReference type="Pfam" id="PF00501"/>
    </source>
</evidence>
<dbReference type="GO" id="GO:0016405">
    <property type="term" value="F:CoA-ligase activity"/>
    <property type="evidence" value="ECO:0007669"/>
    <property type="project" value="TreeGrafter"/>
</dbReference>
<dbReference type="SUPFAM" id="SSF56801">
    <property type="entry name" value="Acetyl-CoA synthetase-like"/>
    <property type="match status" value="1"/>
</dbReference>
<name>A0A0W1R6Q6_9EURY</name>
<dbReference type="RefSeq" id="WP_058582033.1">
    <property type="nucleotide sequence ID" value="NZ_LOPU01000029.1"/>
</dbReference>
<feature type="domain" description="AMP-dependent synthetase/ligase" evidence="1">
    <location>
        <begin position="20"/>
        <end position="407"/>
    </location>
</feature>
<dbReference type="Proteomes" id="UP000054387">
    <property type="component" value="Unassembled WGS sequence"/>
</dbReference>
<evidence type="ECO:0000313" key="3">
    <source>
        <dbReference type="EMBL" id="KTG08880.1"/>
    </source>
</evidence>
<dbReference type="InterPro" id="IPR042099">
    <property type="entry name" value="ANL_N_sf"/>
</dbReference>
<sequence length="543" mass="59994">MHSGAFSPGARSGNAARVYDETATVRGDALALETERRRYSHAELRDRSARVAGALHEHGLAPDDRLCLFLSNRPELVLTALAALKAGLPFSPANPQFTARELVFQLADSDARALVTEPSLLPKVAEALDRLDTDPLVILVDDSTDETATDGDAATTDEAADATDDIGFDFEFDFDTVAFSSLDADSTMVHREDDDVAMQPYTSGTTGKPKGVLLTHRNLRAQSFMAFERSALRADEERFLSILPLAHIAGFVNRTWQPLIRGAAVYLRDPSEWDPETAMATIERERITKFGAVTAMYVDIVNHERFGEYDLSSLEEVMEGGDRLPTSVQERFETTAGVELFEAYGLTETGGGTHVGFGSTFGPRLGTIGQPLRATDCKLVDEEGREVPPGETGQLLVRGPHVMKGYHERPAETAEAFTDDGYFRTGDVARRDADNYYELVDRMSDVIVTAGYTVYPREIENALYEHPDVVDAAVVGVPDERRTETVKAYVVRRQGSAVDADRIRAFCLERVAPYKHPRTVEFVEELPRTHNSKVRRVELREGT</sequence>